<gene>
    <name evidence="1" type="ORF">V5J35_004397</name>
</gene>
<evidence type="ECO:0000313" key="2">
    <source>
        <dbReference type="Proteomes" id="UP001549366"/>
    </source>
</evidence>
<proteinExistence type="predicted"/>
<sequence>MQQYDVPFLKVQIQVELMLRRPPNIPFQIRFKSEAVGYVIRNPFDQYLTANLTLPWGVNASIGVIDTDSNTYPFPVRVTSDQSFFPESVTVTVMGSSYQSEVLKCFSPASPPPLTTVTEATYGSFEGTLV</sequence>
<dbReference type="Proteomes" id="UP001549366">
    <property type="component" value="Unassembled WGS sequence"/>
</dbReference>
<protein>
    <submittedName>
        <fullName evidence="1">Uncharacterized protein</fullName>
    </submittedName>
</protein>
<reference evidence="1 2" key="1">
    <citation type="submission" date="2024-06" db="EMBL/GenBank/DDBJ databases">
        <title>Genomic Encyclopedia of Type Strains, Phase V (KMG-V): Genome sequencing to study the core and pangenomes of soil and plant-associated prokaryotes.</title>
        <authorList>
            <person name="Whitman W."/>
        </authorList>
    </citation>
    <scope>NUCLEOTIDE SEQUENCE [LARGE SCALE GENOMIC DNA]</scope>
    <source>
        <strain evidence="1 2">NE40</strain>
    </source>
</reference>
<keyword evidence="2" id="KW-1185">Reference proteome</keyword>
<comment type="caution">
    <text evidence="1">The sequence shown here is derived from an EMBL/GenBank/DDBJ whole genome shotgun (WGS) entry which is preliminary data.</text>
</comment>
<name>A0ABV2SN62_9GAMM</name>
<organism evidence="1 2">
    <name type="scientific">Endozoicomonas lisbonensis</name>
    <dbReference type="NCBI Taxonomy" id="3120522"/>
    <lineage>
        <taxon>Bacteria</taxon>
        <taxon>Pseudomonadati</taxon>
        <taxon>Pseudomonadota</taxon>
        <taxon>Gammaproteobacteria</taxon>
        <taxon>Oceanospirillales</taxon>
        <taxon>Endozoicomonadaceae</taxon>
        <taxon>Endozoicomonas</taxon>
    </lineage>
</organism>
<accession>A0ABV2SN62</accession>
<dbReference type="EMBL" id="JBEWTB010000002">
    <property type="protein sequence ID" value="MET4759205.1"/>
    <property type="molecule type" value="Genomic_DNA"/>
</dbReference>
<evidence type="ECO:0000313" key="1">
    <source>
        <dbReference type="EMBL" id="MET4759205.1"/>
    </source>
</evidence>